<gene>
    <name evidence="2" type="ORF">DGAL_LOCUS9898</name>
</gene>
<dbReference type="Proteomes" id="UP000789390">
    <property type="component" value="Unassembled WGS sequence"/>
</dbReference>
<evidence type="ECO:0000313" key="2">
    <source>
        <dbReference type="EMBL" id="CAH0106740.1"/>
    </source>
</evidence>
<evidence type="ECO:0000256" key="1">
    <source>
        <dbReference type="SAM" id="SignalP"/>
    </source>
</evidence>
<protein>
    <submittedName>
        <fullName evidence="2">Uncharacterized protein</fullName>
    </submittedName>
</protein>
<feature type="signal peptide" evidence="1">
    <location>
        <begin position="1"/>
        <end position="21"/>
    </location>
</feature>
<comment type="caution">
    <text evidence="2">The sequence shown here is derived from an EMBL/GenBank/DDBJ whole genome shotgun (WGS) entry which is preliminary data.</text>
</comment>
<evidence type="ECO:0000313" key="3">
    <source>
        <dbReference type="Proteomes" id="UP000789390"/>
    </source>
</evidence>
<dbReference type="OrthoDB" id="6430009at2759"/>
<dbReference type="EMBL" id="CAKKLH010000235">
    <property type="protein sequence ID" value="CAH0106740.1"/>
    <property type="molecule type" value="Genomic_DNA"/>
</dbReference>
<reference evidence="2" key="1">
    <citation type="submission" date="2021-11" db="EMBL/GenBank/DDBJ databases">
        <authorList>
            <person name="Schell T."/>
        </authorList>
    </citation>
    <scope>NUCLEOTIDE SEQUENCE</scope>
    <source>
        <strain evidence="2">M5</strain>
    </source>
</reference>
<keyword evidence="3" id="KW-1185">Reference proteome</keyword>
<organism evidence="2 3">
    <name type="scientific">Daphnia galeata</name>
    <dbReference type="NCBI Taxonomy" id="27404"/>
    <lineage>
        <taxon>Eukaryota</taxon>
        <taxon>Metazoa</taxon>
        <taxon>Ecdysozoa</taxon>
        <taxon>Arthropoda</taxon>
        <taxon>Crustacea</taxon>
        <taxon>Branchiopoda</taxon>
        <taxon>Diplostraca</taxon>
        <taxon>Cladocera</taxon>
        <taxon>Anomopoda</taxon>
        <taxon>Daphniidae</taxon>
        <taxon>Daphnia</taxon>
    </lineage>
</organism>
<feature type="chain" id="PRO_5035237489" evidence="1">
    <location>
        <begin position="22"/>
        <end position="170"/>
    </location>
</feature>
<dbReference type="AlphaFoldDB" id="A0A8J2WGV5"/>
<accession>A0A8J2WGV5</accession>
<name>A0A8J2WGV5_9CRUS</name>
<keyword evidence="1" id="KW-0732">Signal</keyword>
<sequence length="170" mass="18746">MRIAIFHSFILIVIYLIYSDAATPQILKSQSLIPFPRVGRSRSSFIANSAGSARSGAAGGNANIKNSNNWMMVGYNLNFWVGKRQNLIPFPRVGRSGYYQGFFPNDDDEGISTQQFALSDEDLQGPSSFVLSGGDILGALNNGRSNSEERTAVFIPRPRWMISTSQESEE</sequence>
<proteinExistence type="predicted"/>